<feature type="region of interest" description="Disordered" evidence="1">
    <location>
        <begin position="276"/>
        <end position="295"/>
    </location>
</feature>
<accession>A0A7T8G228</accession>
<evidence type="ECO:0000313" key="2">
    <source>
        <dbReference type="EMBL" id="QQP18726.1"/>
    </source>
</evidence>
<reference evidence="2" key="1">
    <citation type="journal article" date="2020" name="Viruses">
        <title>Soybean Thrips (Thysanoptera: Thripidae) Harbor Highly Diverse Populations of Arthropod, Fungal and Plant Viruses.</title>
        <authorList>
            <person name="Thekke-Veetil T."/>
            <person name="Lagos-Kutz D."/>
            <person name="McCoppin N.K."/>
            <person name="Hartman G.L."/>
            <person name="Ju H.K."/>
            <person name="Lim H.S."/>
            <person name="Domier L.L."/>
        </authorList>
    </citation>
    <scope>NUCLEOTIDE SEQUENCE</scope>
    <source>
        <strain evidence="2">STN1</strain>
    </source>
</reference>
<dbReference type="EMBL" id="MT293148">
    <property type="protein sequence ID" value="QQP18726.1"/>
    <property type="molecule type" value="Viral_cRNA"/>
</dbReference>
<feature type="compositionally biased region" description="Pro residues" evidence="1">
    <location>
        <begin position="1"/>
        <end position="45"/>
    </location>
</feature>
<dbReference type="PANTHER" id="PTHR48125:SF12">
    <property type="entry name" value="AT HOOK TRANSCRIPTION FACTOR FAMILY-RELATED"/>
    <property type="match status" value="1"/>
</dbReference>
<sequence>MTDPPLPSPSSLPPPAHQPPLPVVTPSSPPPAHQQTPHLPPPSPNPSIYSAITEIIPEQQDPQPTENQPYLSDSSFHIHRLPADTTITPILPPLPITPLLKALPRRTNPFNTNQPDQPPPLSPVPPPVAPNLPCLTYLQSHPHPPLPLDPIILLTLLKSALSAPALFTNIRLLYDTIRTLAMALQDVACTRRYCLLYSMPAQMTSVVYLYTRYRDQPAPHMTISTFEKRQLLMMTDHLIDMVHAHKQGLNCKYVQETVRQTLQQCAHGDLPPPVLDGMTDRPAFPPTPRPRPRRKTTMLSGVVSPVCSLLFQAY</sequence>
<feature type="compositionally biased region" description="Pro residues" evidence="1">
    <location>
        <begin position="116"/>
        <end position="126"/>
    </location>
</feature>
<dbReference type="PANTHER" id="PTHR48125">
    <property type="entry name" value="LP07818P1"/>
    <property type="match status" value="1"/>
</dbReference>
<evidence type="ECO:0000256" key="1">
    <source>
        <dbReference type="SAM" id="MobiDB-lite"/>
    </source>
</evidence>
<feature type="region of interest" description="Disordered" evidence="1">
    <location>
        <begin position="105"/>
        <end position="126"/>
    </location>
</feature>
<proteinExistence type="predicted"/>
<name>A0A7T8G228_9VIRU</name>
<feature type="region of interest" description="Disordered" evidence="1">
    <location>
        <begin position="1"/>
        <end position="52"/>
    </location>
</feature>
<protein>
    <submittedName>
        <fullName evidence="2">Uncharacterized protein</fullName>
    </submittedName>
</protein>
<organism evidence="2">
    <name type="scientific">Soybean thrips chu-like virus 1</name>
    <dbReference type="NCBI Taxonomy" id="2805442"/>
    <lineage>
        <taxon>Viruses</taxon>
        <taxon>Riboviria</taxon>
        <taxon>Orthornavirae</taxon>
        <taxon>Negarnaviricota</taxon>
        <taxon>Haploviricotina</taxon>
        <taxon>Monjiviricetes</taxon>
        <taxon>Jingchuvirales</taxon>
        <taxon>Chuviridae</taxon>
    </lineage>
</organism>